<dbReference type="OrthoDB" id="9801392at2"/>
<dbReference type="AlphaFoldDB" id="A0A3P5X1G5"/>
<protein>
    <submittedName>
        <fullName evidence="1">Uncharacterized protein</fullName>
    </submittedName>
</protein>
<name>A0A3P5X1G5_9BACL</name>
<dbReference type="InterPro" id="IPR046153">
    <property type="entry name" value="DUF6155"/>
</dbReference>
<organism evidence="1 2">
    <name type="scientific">Filibacter tadaridae</name>
    <dbReference type="NCBI Taxonomy" id="2483811"/>
    <lineage>
        <taxon>Bacteria</taxon>
        <taxon>Bacillati</taxon>
        <taxon>Bacillota</taxon>
        <taxon>Bacilli</taxon>
        <taxon>Bacillales</taxon>
        <taxon>Caryophanaceae</taxon>
        <taxon>Filibacter</taxon>
    </lineage>
</organism>
<dbReference type="Pfam" id="PF19652">
    <property type="entry name" value="DUF6155"/>
    <property type="match status" value="1"/>
</dbReference>
<dbReference type="EMBL" id="UXAV01000041">
    <property type="protein sequence ID" value="VDC28148.1"/>
    <property type="molecule type" value="Genomic_DNA"/>
</dbReference>
<evidence type="ECO:0000313" key="1">
    <source>
        <dbReference type="EMBL" id="VDC28148.1"/>
    </source>
</evidence>
<proteinExistence type="predicted"/>
<keyword evidence="2" id="KW-1185">Reference proteome</keyword>
<accession>A0A3P5X1G5</accession>
<dbReference type="RefSeq" id="WP_124070250.1">
    <property type="nucleotide sequence ID" value="NZ_CBCRXF010000005.1"/>
</dbReference>
<reference evidence="1 2" key="1">
    <citation type="submission" date="2018-11" db="EMBL/GenBank/DDBJ databases">
        <authorList>
            <person name="Criscuolo A."/>
        </authorList>
    </citation>
    <scope>NUCLEOTIDE SEQUENCE [LARGE SCALE GENOMIC DNA]</scope>
    <source>
        <strain evidence="1">ATB-66</strain>
    </source>
</reference>
<evidence type="ECO:0000313" key="2">
    <source>
        <dbReference type="Proteomes" id="UP000270468"/>
    </source>
</evidence>
<gene>
    <name evidence="1" type="ORF">FILTAD_01768</name>
</gene>
<sequence length="181" mass="21327">MTKLKVTDLKKQLKNYEEKELISIILELYKLDKTVQEYLSVKFVGGDAVDELFERAEKEVKDEFFPAKGHGKLRLAVAKQAISRFKKLSKDHLKTIELMLIYVENGTKFTRTYGDIDLRFYNSMESMYDNIIMECEKSKELFDLFQDRLYAIVEDSDGIGWGYHDALENLYYSLSWLEEDE</sequence>
<dbReference type="Proteomes" id="UP000270468">
    <property type="component" value="Unassembled WGS sequence"/>
</dbReference>